<feature type="non-terminal residue" evidence="3">
    <location>
        <position position="1"/>
    </location>
</feature>
<evidence type="ECO:0000256" key="2">
    <source>
        <dbReference type="SAM" id="MobiDB-lite"/>
    </source>
</evidence>
<keyword evidence="1" id="KW-0175">Coiled coil</keyword>
<feature type="region of interest" description="Disordered" evidence="2">
    <location>
        <begin position="94"/>
        <end position="135"/>
    </location>
</feature>
<evidence type="ECO:0000256" key="1">
    <source>
        <dbReference type="SAM" id="Coils"/>
    </source>
</evidence>
<sequence>IVFPSILCDIILSQHPNIRQEGEIAKKRESALNLHYKLFSEQHVSDIAEPSTKATSAPMTRNEIIAALEAHCKELDEKKLQFEKMIEALKHEDVAEETDPIVGNVDAGNDVAGNNVDDDAEDEEEDSGTSGSASV</sequence>
<accession>A0A392R2G7</accession>
<protein>
    <submittedName>
        <fullName evidence="3">Envelope-like protein</fullName>
    </submittedName>
</protein>
<dbReference type="EMBL" id="LXQA010179510">
    <property type="protein sequence ID" value="MCI30429.1"/>
    <property type="molecule type" value="Genomic_DNA"/>
</dbReference>
<proteinExistence type="predicted"/>
<name>A0A392R2G7_9FABA</name>
<dbReference type="AlphaFoldDB" id="A0A392R2G7"/>
<feature type="compositionally biased region" description="Low complexity" evidence="2">
    <location>
        <begin position="102"/>
        <end position="115"/>
    </location>
</feature>
<organism evidence="3 4">
    <name type="scientific">Trifolium medium</name>
    <dbReference type="NCBI Taxonomy" id="97028"/>
    <lineage>
        <taxon>Eukaryota</taxon>
        <taxon>Viridiplantae</taxon>
        <taxon>Streptophyta</taxon>
        <taxon>Embryophyta</taxon>
        <taxon>Tracheophyta</taxon>
        <taxon>Spermatophyta</taxon>
        <taxon>Magnoliopsida</taxon>
        <taxon>eudicotyledons</taxon>
        <taxon>Gunneridae</taxon>
        <taxon>Pentapetalae</taxon>
        <taxon>rosids</taxon>
        <taxon>fabids</taxon>
        <taxon>Fabales</taxon>
        <taxon>Fabaceae</taxon>
        <taxon>Papilionoideae</taxon>
        <taxon>50 kb inversion clade</taxon>
        <taxon>NPAAA clade</taxon>
        <taxon>Hologalegina</taxon>
        <taxon>IRL clade</taxon>
        <taxon>Trifolieae</taxon>
        <taxon>Trifolium</taxon>
    </lineage>
</organism>
<reference evidence="3 4" key="1">
    <citation type="journal article" date="2018" name="Front. Plant Sci.">
        <title>Red Clover (Trifolium pratense) and Zigzag Clover (T. medium) - A Picture of Genomic Similarities and Differences.</title>
        <authorList>
            <person name="Dluhosova J."/>
            <person name="Istvanek J."/>
            <person name="Nedelnik J."/>
            <person name="Repkova J."/>
        </authorList>
    </citation>
    <scope>NUCLEOTIDE SEQUENCE [LARGE SCALE GENOMIC DNA]</scope>
    <source>
        <strain evidence="4">cv. 10/8</strain>
        <tissue evidence="3">Leaf</tissue>
    </source>
</reference>
<feature type="compositionally biased region" description="Acidic residues" evidence="2">
    <location>
        <begin position="116"/>
        <end position="127"/>
    </location>
</feature>
<comment type="caution">
    <text evidence="3">The sequence shown here is derived from an EMBL/GenBank/DDBJ whole genome shotgun (WGS) entry which is preliminary data.</text>
</comment>
<dbReference type="Proteomes" id="UP000265520">
    <property type="component" value="Unassembled WGS sequence"/>
</dbReference>
<evidence type="ECO:0000313" key="3">
    <source>
        <dbReference type="EMBL" id="MCI30429.1"/>
    </source>
</evidence>
<feature type="coiled-coil region" evidence="1">
    <location>
        <begin position="65"/>
        <end position="92"/>
    </location>
</feature>
<evidence type="ECO:0000313" key="4">
    <source>
        <dbReference type="Proteomes" id="UP000265520"/>
    </source>
</evidence>
<keyword evidence="4" id="KW-1185">Reference proteome</keyword>